<evidence type="ECO:0000313" key="2">
    <source>
        <dbReference type="Proteomes" id="UP000499080"/>
    </source>
</evidence>
<comment type="caution">
    <text evidence="1">The sequence shown here is derived from an EMBL/GenBank/DDBJ whole genome shotgun (WGS) entry which is preliminary data.</text>
</comment>
<dbReference type="Proteomes" id="UP000499080">
    <property type="component" value="Unassembled WGS sequence"/>
</dbReference>
<name>A0A4Y2SUW4_ARAVE</name>
<dbReference type="AlphaFoldDB" id="A0A4Y2SUW4"/>
<keyword evidence="2" id="KW-1185">Reference proteome</keyword>
<gene>
    <name evidence="1" type="ORF">AVEN_117126_1</name>
</gene>
<proteinExistence type="predicted"/>
<reference evidence="1 2" key="1">
    <citation type="journal article" date="2019" name="Sci. Rep.">
        <title>Orb-weaving spider Araneus ventricosus genome elucidates the spidroin gene catalogue.</title>
        <authorList>
            <person name="Kono N."/>
            <person name="Nakamura H."/>
            <person name="Ohtoshi R."/>
            <person name="Moran D.A.P."/>
            <person name="Shinohara A."/>
            <person name="Yoshida Y."/>
            <person name="Fujiwara M."/>
            <person name="Mori M."/>
            <person name="Tomita M."/>
            <person name="Arakawa K."/>
        </authorList>
    </citation>
    <scope>NUCLEOTIDE SEQUENCE [LARGE SCALE GENOMIC DNA]</scope>
</reference>
<dbReference type="EMBL" id="BGPR01024235">
    <property type="protein sequence ID" value="GBN92134.1"/>
    <property type="molecule type" value="Genomic_DNA"/>
</dbReference>
<sequence>MRTSEMNTNPTSKRFNDQLSINELRARLRRLDQQFKECDQYGAALPEDVSETEYFDTEAMYQSALDTFTVRSTTISNLTAVEASFKFPRLSIPRFDEYHDILQHLSFDLGKNGPIIPLEEIAAQTITFGEYSNMWVFGSPNAPVLLVDKVIEVKICLVREPYVSNIDITHPHPQAAA</sequence>
<protein>
    <submittedName>
        <fullName evidence="1">Uncharacterized protein</fullName>
    </submittedName>
</protein>
<accession>A0A4Y2SUW4</accession>
<evidence type="ECO:0000313" key="1">
    <source>
        <dbReference type="EMBL" id="GBN92134.1"/>
    </source>
</evidence>
<organism evidence="1 2">
    <name type="scientific">Araneus ventricosus</name>
    <name type="common">Orbweaver spider</name>
    <name type="synonym">Epeira ventricosa</name>
    <dbReference type="NCBI Taxonomy" id="182803"/>
    <lineage>
        <taxon>Eukaryota</taxon>
        <taxon>Metazoa</taxon>
        <taxon>Ecdysozoa</taxon>
        <taxon>Arthropoda</taxon>
        <taxon>Chelicerata</taxon>
        <taxon>Arachnida</taxon>
        <taxon>Araneae</taxon>
        <taxon>Araneomorphae</taxon>
        <taxon>Entelegynae</taxon>
        <taxon>Araneoidea</taxon>
        <taxon>Araneidae</taxon>
        <taxon>Araneus</taxon>
    </lineage>
</organism>